<gene>
    <name evidence="7" type="ORF">FBFR_02460</name>
</gene>
<reference evidence="7 8" key="1">
    <citation type="submission" date="2016-03" db="EMBL/GenBank/DDBJ databases">
        <title>Draft genome sequence of Flavobacterium fryxellicola DSM 16209.</title>
        <authorList>
            <person name="Shin S.-K."/>
            <person name="Yi H."/>
        </authorList>
    </citation>
    <scope>NUCLEOTIDE SEQUENCE [LARGE SCALE GENOMIC DNA]</scope>
    <source>
        <strain evidence="7 8">DSM 16209</strain>
    </source>
</reference>
<keyword evidence="5" id="KW-0998">Cell outer membrane</keyword>
<feature type="chain" id="PRO_5007895056" evidence="6">
    <location>
        <begin position="20"/>
        <end position="416"/>
    </location>
</feature>
<name>A0A167ZFP2_9FLAO</name>
<keyword evidence="2" id="KW-1134">Transmembrane beta strand</keyword>
<comment type="caution">
    <text evidence="7">The sequence shown here is derived from an EMBL/GenBank/DDBJ whole genome shotgun (WGS) entry which is preliminary data.</text>
</comment>
<organism evidence="7 8">
    <name type="scientific">Flavobacterium fryxellicola</name>
    <dbReference type="NCBI Taxonomy" id="249352"/>
    <lineage>
        <taxon>Bacteria</taxon>
        <taxon>Pseudomonadati</taxon>
        <taxon>Bacteroidota</taxon>
        <taxon>Flavobacteriia</taxon>
        <taxon>Flavobacteriales</taxon>
        <taxon>Flavobacteriaceae</taxon>
        <taxon>Flavobacterium</taxon>
    </lineage>
</organism>
<sequence length="416" mass="46694">MKNKVILLLLFLLSISSNAQPTLTLVECYALATKNYPMAKQTVLLQQKSAYEVAALNKGKLPKIDMNAQATYQSEVIGFPIAMSGVTPLNKDQYRATLDINQLIYNGGTIDANAKLKAAQTKTQQQQIQVTLYQLKSRINQYYFSILLIQEKKALLLSKNELLLSKVKEVKSGVKFGAILPASELILEAEILKTKQQLTALKFENIKMIKNLSELTFTEINSETIVTQPQFNPNNTSSSRPEIAFYDLQNQQLELSKITIATSILPKINAFGQAGYGNPGLNMLDNSFQPFYVVGVKANWNVFDWGKNKSDQKALDVAKEIVLSEKETFEINNKIELQEMDSEIKKTEQLLQTDSELIQVREKIVISSTAQMKNGVITTSEYLVEFTNLFEARNSLKTHEVQLSLAKSNFEIISGK</sequence>
<keyword evidence="4" id="KW-0472">Membrane</keyword>
<dbReference type="STRING" id="249352.SAMN05444395_11066"/>
<evidence type="ECO:0000256" key="2">
    <source>
        <dbReference type="ARBA" id="ARBA00022452"/>
    </source>
</evidence>
<dbReference type="AlphaFoldDB" id="A0A167ZFP2"/>
<keyword evidence="8" id="KW-1185">Reference proteome</keyword>
<dbReference type="SUPFAM" id="SSF56954">
    <property type="entry name" value="Outer membrane efflux proteins (OEP)"/>
    <property type="match status" value="1"/>
</dbReference>
<dbReference type="InterPro" id="IPR051906">
    <property type="entry name" value="TolC-like"/>
</dbReference>
<dbReference type="OrthoDB" id="976750at2"/>
<dbReference type="GO" id="GO:0009279">
    <property type="term" value="C:cell outer membrane"/>
    <property type="evidence" value="ECO:0007669"/>
    <property type="project" value="UniProtKB-SubCell"/>
</dbReference>
<feature type="signal peptide" evidence="6">
    <location>
        <begin position="1"/>
        <end position="19"/>
    </location>
</feature>
<evidence type="ECO:0000256" key="4">
    <source>
        <dbReference type="ARBA" id="ARBA00023136"/>
    </source>
</evidence>
<dbReference type="PANTHER" id="PTHR30026:SF20">
    <property type="entry name" value="OUTER MEMBRANE PROTEIN TOLC"/>
    <property type="match status" value="1"/>
</dbReference>
<dbReference type="Proteomes" id="UP000077164">
    <property type="component" value="Unassembled WGS sequence"/>
</dbReference>
<dbReference type="GO" id="GO:1990281">
    <property type="term" value="C:efflux pump complex"/>
    <property type="evidence" value="ECO:0007669"/>
    <property type="project" value="TreeGrafter"/>
</dbReference>
<dbReference type="Gene3D" id="1.20.1600.10">
    <property type="entry name" value="Outer membrane efflux proteins (OEP)"/>
    <property type="match status" value="1"/>
</dbReference>
<comment type="subcellular location">
    <subcellularLocation>
        <location evidence="1">Cell outer membrane</location>
    </subcellularLocation>
</comment>
<evidence type="ECO:0000313" key="8">
    <source>
        <dbReference type="Proteomes" id="UP000077164"/>
    </source>
</evidence>
<evidence type="ECO:0000313" key="7">
    <source>
        <dbReference type="EMBL" id="OAB30400.1"/>
    </source>
</evidence>
<keyword evidence="3" id="KW-0812">Transmembrane</keyword>
<dbReference type="RefSeq" id="WP_066076563.1">
    <property type="nucleotide sequence ID" value="NZ_FRDK01000010.1"/>
</dbReference>
<evidence type="ECO:0000256" key="5">
    <source>
        <dbReference type="ARBA" id="ARBA00023237"/>
    </source>
</evidence>
<protein>
    <submittedName>
        <fullName evidence="7">Transporter</fullName>
    </submittedName>
</protein>
<dbReference type="PANTHER" id="PTHR30026">
    <property type="entry name" value="OUTER MEMBRANE PROTEIN TOLC"/>
    <property type="match status" value="1"/>
</dbReference>
<proteinExistence type="predicted"/>
<evidence type="ECO:0000256" key="3">
    <source>
        <dbReference type="ARBA" id="ARBA00022692"/>
    </source>
</evidence>
<evidence type="ECO:0000256" key="1">
    <source>
        <dbReference type="ARBA" id="ARBA00004442"/>
    </source>
</evidence>
<evidence type="ECO:0000256" key="6">
    <source>
        <dbReference type="SAM" id="SignalP"/>
    </source>
</evidence>
<dbReference type="GO" id="GO:0015562">
    <property type="term" value="F:efflux transmembrane transporter activity"/>
    <property type="evidence" value="ECO:0007669"/>
    <property type="project" value="InterPro"/>
</dbReference>
<keyword evidence="6" id="KW-0732">Signal</keyword>
<dbReference type="EMBL" id="LVJE01000005">
    <property type="protein sequence ID" value="OAB30400.1"/>
    <property type="molecule type" value="Genomic_DNA"/>
</dbReference>
<accession>A0A167ZFP2</accession>
<dbReference type="GO" id="GO:0015288">
    <property type="term" value="F:porin activity"/>
    <property type="evidence" value="ECO:0007669"/>
    <property type="project" value="TreeGrafter"/>
</dbReference>